<feature type="compositionally biased region" description="Basic and acidic residues" evidence="1">
    <location>
        <begin position="39"/>
        <end position="50"/>
    </location>
</feature>
<feature type="region of interest" description="Disordered" evidence="1">
    <location>
        <begin position="1"/>
        <end position="108"/>
    </location>
</feature>
<accession>A0A2S6BY90</accession>
<keyword evidence="3" id="KW-1185">Reference proteome</keyword>
<comment type="caution">
    <text evidence="2">The sequence shown here is derived from an EMBL/GenBank/DDBJ whole genome shotgun (WGS) entry which is preliminary data.</text>
</comment>
<dbReference type="EMBL" id="PNEN01001695">
    <property type="protein sequence ID" value="PPJ52455.1"/>
    <property type="molecule type" value="Genomic_DNA"/>
</dbReference>
<name>A0A2S6BY90_9PEZI</name>
<sequence length="251" mass="27405">MEQPPISLELELFGEESPDEQSPDESSPKAAKSGVTVADIEHQAVAEDAKSVASPSKKRKHEEESDPSDSKGSLKDEHDAKSPKWAPFQVSDDPNKTRQTNAGKDIPTNAQLRKAYITDTIETEFDDHTQLRAWLKIQHQPSSGKYADLAMRVGEYIKAHGQEIDSWYGTVETVQKKAPKPKKQQAQTKDAILAAAQKAFEEANRPSVPTGGTKSQKSSGDTAREGATGDAKHEKVKHAHVSGTDRGETPQ</sequence>
<gene>
    <name evidence="2" type="ORF">CBER1_10376</name>
</gene>
<feature type="compositionally biased region" description="Polar residues" evidence="1">
    <location>
        <begin position="210"/>
        <end position="221"/>
    </location>
</feature>
<reference evidence="3" key="1">
    <citation type="journal article" date="2017" name="bioRxiv">
        <title>Conservation of a gene cluster reveals novel cercosporin biosynthetic mechanisms and extends production to the genus Colletotrichum.</title>
        <authorList>
            <person name="de Jonge R."/>
            <person name="Ebert M.K."/>
            <person name="Huitt-Roehl C.R."/>
            <person name="Pal P."/>
            <person name="Suttle J.C."/>
            <person name="Spanner R.E."/>
            <person name="Neubauer J.D."/>
            <person name="Jurick W.M.II."/>
            <person name="Stott K.A."/>
            <person name="Secor G.A."/>
            <person name="Thomma B.P.H.J."/>
            <person name="Van de Peer Y."/>
            <person name="Townsend C.A."/>
            <person name="Bolton M.D."/>
        </authorList>
    </citation>
    <scope>NUCLEOTIDE SEQUENCE [LARGE SCALE GENOMIC DNA]</scope>
    <source>
        <strain evidence="3">CBS538.71</strain>
    </source>
</reference>
<dbReference type="AlphaFoldDB" id="A0A2S6BY90"/>
<evidence type="ECO:0000313" key="2">
    <source>
        <dbReference type="EMBL" id="PPJ52455.1"/>
    </source>
</evidence>
<protein>
    <submittedName>
        <fullName evidence="2">Uncharacterized protein</fullName>
    </submittedName>
</protein>
<organism evidence="2 3">
    <name type="scientific">Cercospora berteroae</name>
    <dbReference type="NCBI Taxonomy" id="357750"/>
    <lineage>
        <taxon>Eukaryota</taxon>
        <taxon>Fungi</taxon>
        <taxon>Dikarya</taxon>
        <taxon>Ascomycota</taxon>
        <taxon>Pezizomycotina</taxon>
        <taxon>Dothideomycetes</taxon>
        <taxon>Dothideomycetidae</taxon>
        <taxon>Mycosphaerellales</taxon>
        <taxon>Mycosphaerellaceae</taxon>
        <taxon>Cercospora</taxon>
    </lineage>
</organism>
<feature type="compositionally biased region" description="Acidic residues" evidence="1">
    <location>
        <begin position="12"/>
        <end position="23"/>
    </location>
</feature>
<feature type="region of interest" description="Disordered" evidence="1">
    <location>
        <begin position="196"/>
        <end position="251"/>
    </location>
</feature>
<dbReference type="Proteomes" id="UP000237631">
    <property type="component" value="Unassembled WGS sequence"/>
</dbReference>
<evidence type="ECO:0000313" key="3">
    <source>
        <dbReference type="Proteomes" id="UP000237631"/>
    </source>
</evidence>
<dbReference type="OrthoDB" id="3647062at2759"/>
<proteinExistence type="predicted"/>
<feature type="compositionally biased region" description="Basic and acidic residues" evidence="1">
    <location>
        <begin position="68"/>
        <end position="82"/>
    </location>
</feature>
<evidence type="ECO:0000256" key="1">
    <source>
        <dbReference type="SAM" id="MobiDB-lite"/>
    </source>
</evidence>